<feature type="transmembrane region" description="Helical" evidence="1">
    <location>
        <begin position="78"/>
        <end position="96"/>
    </location>
</feature>
<reference evidence="2" key="1">
    <citation type="submission" date="2021-01" db="EMBL/GenBank/DDBJ databases">
        <authorList>
            <person name="Li R."/>
            <person name="Bekaert M."/>
        </authorList>
    </citation>
    <scope>NUCLEOTIDE SEQUENCE</scope>
    <source>
        <strain evidence="2">Farmed</strain>
    </source>
</reference>
<dbReference type="AlphaFoldDB" id="A0A812D8I6"/>
<dbReference type="EMBL" id="CAHIKZ030002999">
    <property type="protein sequence ID" value="CAE1294908.1"/>
    <property type="molecule type" value="Genomic_DNA"/>
</dbReference>
<dbReference type="Proteomes" id="UP000597762">
    <property type="component" value="Unassembled WGS sequence"/>
</dbReference>
<gene>
    <name evidence="2" type="ORF">SPHA_50660</name>
</gene>
<name>A0A812D8I6_ACAPH</name>
<evidence type="ECO:0000313" key="2">
    <source>
        <dbReference type="EMBL" id="CAE1294908.1"/>
    </source>
</evidence>
<comment type="caution">
    <text evidence="2">The sequence shown here is derived from an EMBL/GenBank/DDBJ whole genome shotgun (WGS) entry which is preliminary data.</text>
</comment>
<feature type="transmembrane region" description="Helical" evidence="1">
    <location>
        <begin position="136"/>
        <end position="155"/>
    </location>
</feature>
<evidence type="ECO:0000256" key="1">
    <source>
        <dbReference type="SAM" id="Phobius"/>
    </source>
</evidence>
<feature type="transmembrane region" description="Helical" evidence="1">
    <location>
        <begin position="108"/>
        <end position="130"/>
    </location>
</feature>
<keyword evidence="3" id="KW-1185">Reference proteome</keyword>
<accession>A0A812D8I6</accession>
<keyword evidence="1" id="KW-0472">Membrane</keyword>
<feature type="transmembrane region" description="Helical" evidence="1">
    <location>
        <begin position="39"/>
        <end position="58"/>
    </location>
</feature>
<proteinExistence type="predicted"/>
<keyword evidence="1" id="KW-1133">Transmembrane helix</keyword>
<sequence>MFFFLHEMCPTHTGVFYTFFFLLFQVDLEFFLSFYFGFLFVYYFSFLFLFSFFFFFFINRLHFFLYYSQIHFCRLFPFYSILIVVFFLFYFPFFSIPFPLSSPPSQCACFFLSCFHPFYIASLFFLFFFFHPSRSYFLLSLLRFIIILFPFLLRLQFSPPLIFL</sequence>
<organism evidence="2 3">
    <name type="scientific">Acanthosepion pharaonis</name>
    <name type="common">Pharaoh cuttlefish</name>
    <name type="synonym">Sepia pharaonis</name>
    <dbReference type="NCBI Taxonomy" id="158019"/>
    <lineage>
        <taxon>Eukaryota</taxon>
        <taxon>Metazoa</taxon>
        <taxon>Spiralia</taxon>
        <taxon>Lophotrochozoa</taxon>
        <taxon>Mollusca</taxon>
        <taxon>Cephalopoda</taxon>
        <taxon>Coleoidea</taxon>
        <taxon>Decapodiformes</taxon>
        <taxon>Sepiida</taxon>
        <taxon>Sepiina</taxon>
        <taxon>Sepiidae</taxon>
        <taxon>Acanthosepion</taxon>
    </lineage>
</organism>
<protein>
    <submittedName>
        <fullName evidence="2">Uncharacterized protein</fullName>
    </submittedName>
</protein>
<evidence type="ECO:0000313" key="3">
    <source>
        <dbReference type="Proteomes" id="UP000597762"/>
    </source>
</evidence>
<keyword evidence="1" id="KW-0812">Transmembrane</keyword>